<dbReference type="Proteomes" id="UP000317318">
    <property type="component" value="Chromosome"/>
</dbReference>
<dbReference type="GO" id="GO:0003842">
    <property type="term" value="F:L-glutamate gamma-semialdehyde dehydrogenase activity"/>
    <property type="evidence" value="ECO:0007669"/>
    <property type="project" value="UniProtKB-EC"/>
</dbReference>
<dbReference type="InterPro" id="IPR041514">
    <property type="entry name" value="PutA_N"/>
</dbReference>
<evidence type="ECO:0000256" key="5">
    <source>
        <dbReference type="ARBA" id="ARBA00032259"/>
    </source>
</evidence>
<dbReference type="Pfam" id="PF00171">
    <property type="entry name" value="Aldedh"/>
    <property type="match status" value="1"/>
</dbReference>
<keyword evidence="15" id="KW-1185">Reference proteome</keyword>
<dbReference type="Gene3D" id="3.20.20.220">
    <property type="match status" value="1"/>
</dbReference>
<dbReference type="FunFam" id="3.40.605.10:FF:000045">
    <property type="entry name" value="1-pyrroline-5-carboxylate dehydrogenase 1"/>
    <property type="match status" value="1"/>
</dbReference>
<evidence type="ECO:0000259" key="11">
    <source>
        <dbReference type="Pfam" id="PF00171"/>
    </source>
</evidence>
<dbReference type="InterPro" id="IPR029510">
    <property type="entry name" value="Ald_DH_CS_GLU"/>
</dbReference>
<dbReference type="GO" id="GO:0009898">
    <property type="term" value="C:cytoplasmic side of plasma membrane"/>
    <property type="evidence" value="ECO:0007669"/>
    <property type="project" value="TreeGrafter"/>
</dbReference>
<dbReference type="EC" id="1.2.1.88" evidence="2"/>
<evidence type="ECO:0000259" key="12">
    <source>
        <dbReference type="Pfam" id="PF01619"/>
    </source>
</evidence>
<comment type="similarity">
    <text evidence="7">Belongs to the aldehyde dehydrogenase family. RocA subfamily.</text>
</comment>
<dbReference type="SUPFAM" id="SSF53720">
    <property type="entry name" value="ALDH-like"/>
    <property type="match status" value="1"/>
</dbReference>
<dbReference type="PIRSF" id="PIRSF000197">
    <property type="entry name" value="Bifunct_PutA"/>
    <property type="match status" value="1"/>
</dbReference>
<feature type="domain" description="Aldehyde dehydrogenase" evidence="11">
    <location>
        <begin position="519"/>
        <end position="977"/>
    </location>
</feature>
<proteinExistence type="inferred from homology"/>
<dbReference type="NCBIfam" id="TIGR01237">
    <property type="entry name" value="D1pyr5carbox2"/>
    <property type="match status" value="1"/>
</dbReference>
<evidence type="ECO:0000256" key="1">
    <source>
        <dbReference type="ARBA" id="ARBA00004786"/>
    </source>
</evidence>
<sequence length="999" mass="111467">MSVSTENADTTSAVEEETRRIAQDVWHRLAHRRPSLFERRWWDDRLMDWAMADESVKVQMFRFVDVLPMLRTHESVTRHLREYFEEAKRHLPLAARLVVDAGPPDSMLGRAVAVSARSNATRMAKRFIAGETVDEVFHSVKELRDSGFAFTLDLLGEAVISDVEADHYQQQYLKLIEGLSGRVEEWPEDPQLDWDHEGRIPRVNMSVKLSALDSHFDPTDPDGTSGRVKERLREIFRTARQHGAFINIDMEQYAYKTLTQRIFKETLSEPEFADVADVGIVNQAYLVDSEDDLRSLNEWARKRGTPIHVRLVKGAYWDYETVVAKSRGWPIPVFRQKWQSDASFERQSKYLLENYEYLRPAIASHNLRSIAHALAWAKVLDVPQHAYELQMLYGMAGDPADLFAERGYRVRIYTPFGALVPGMGYLVRRLLENTSNDSFLRHSYEPNASIEDLIMNPNDIGATAPPVEDEPYAEFENEPLVDFTQDESREAMLAALEEVRDQFGREYALVINGRAIDTSKRLESANPSNKKEKLGHVSMATPAQATEAIDAARNAFKAWSETPADRRAELLELVAAEMRMRRYELAAWIVFEVGKPWAEADGDVAEAIDFCRYYAQRVRAMDDPRAVNIPGEENSYWYRPRGVAVVISPWNFPLAILTGMTTAALATGNTVVMKPAEQSSIIAFKLMQIFQNAGIPDGVVNYLPGVGEEVGPELVGSPDVDLIAFTGSKDVGLAINATAADTDDRQTSVKQVIAEMGGKNAILIDEDADLDEAVVGVMESAFGYAGQKCSACSRAIVIGDVYDAFIERLVEATKSLHIGPAEESGTQVGPVIDKEALAKIQSYIEFADEINEPTYRADVKSLAKQGHFIGPHIYTEVAPEDRIAQEEIFGPVLAVIRAGDIDEAIEIANNTKFALTAGIFSRSPVNLRKAASRLQAGNIYLNRGITGALVNRQPFGGYHMSGIGSKAGGPDYLLQFVVPVNVTENTMRRGFAPEKDSEA</sequence>
<dbReference type="InterPro" id="IPR016162">
    <property type="entry name" value="Ald_DH_N"/>
</dbReference>
<evidence type="ECO:0000256" key="8">
    <source>
        <dbReference type="PIRSR" id="PIRSR000197-1"/>
    </source>
</evidence>
<dbReference type="InterPro" id="IPR005932">
    <property type="entry name" value="RocA"/>
</dbReference>
<dbReference type="InterPro" id="IPR015590">
    <property type="entry name" value="Aldehyde_DH_dom"/>
</dbReference>
<protein>
    <recommendedName>
        <fullName evidence="5">L-glutamate gamma-semialdehyde dehydrogenase</fullName>
        <ecNumber evidence="2">1.2.1.88</ecNumber>
    </recommendedName>
    <alternativeName>
        <fullName evidence="5">L-glutamate gamma-semialdehyde dehydrogenase</fullName>
    </alternativeName>
</protein>
<evidence type="ECO:0000256" key="6">
    <source>
        <dbReference type="ARBA" id="ARBA00048142"/>
    </source>
</evidence>
<gene>
    <name evidence="14" type="primary">rocA1</name>
    <name evidence="14" type="ORF">Pan189_39860</name>
</gene>
<comment type="pathway">
    <text evidence="1">Amino-acid degradation; L-proline degradation into L-glutamate; L-glutamate from L-proline: step 2/2.</text>
</comment>
<dbReference type="InterPro" id="IPR016163">
    <property type="entry name" value="Ald_DH_C"/>
</dbReference>
<dbReference type="KEGG" id="svp:Pan189_39860"/>
<dbReference type="PROSITE" id="PS00070">
    <property type="entry name" value="ALDEHYDE_DEHYDR_CYS"/>
    <property type="match status" value="1"/>
</dbReference>
<evidence type="ECO:0000256" key="10">
    <source>
        <dbReference type="RuleBase" id="RU003345"/>
    </source>
</evidence>
<dbReference type="PROSITE" id="PS00687">
    <property type="entry name" value="ALDEHYDE_DEHYDR_GLU"/>
    <property type="match status" value="1"/>
</dbReference>
<dbReference type="InterPro" id="IPR025703">
    <property type="entry name" value="Bifunct_PutA"/>
</dbReference>
<dbReference type="GO" id="GO:0004657">
    <property type="term" value="F:proline dehydrogenase activity"/>
    <property type="evidence" value="ECO:0007669"/>
    <property type="project" value="InterPro"/>
</dbReference>
<accession>A0A517R6P7</accession>
<dbReference type="InterPro" id="IPR002872">
    <property type="entry name" value="Proline_DH_dom"/>
</dbReference>
<evidence type="ECO:0000256" key="2">
    <source>
        <dbReference type="ARBA" id="ARBA00012884"/>
    </source>
</evidence>
<name>A0A517R6P7_9PLAN</name>
<dbReference type="RefSeq" id="WP_145365708.1">
    <property type="nucleotide sequence ID" value="NZ_CP036268.1"/>
</dbReference>
<dbReference type="Gene3D" id="3.40.605.10">
    <property type="entry name" value="Aldehyde Dehydrogenase, Chain A, domain 1"/>
    <property type="match status" value="1"/>
</dbReference>
<feature type="domain" description="Proline dehydrogenase" evidence="12">
    <location>
        <begin position="138"/>
        <end position="442"/>
    </location>
</feature>
<feature type="domain" description="Proline utilization A N-terminal" evidence="13">
    <location>
        <begin position="15"/>
        <end position="127"/>
    </location>
</feature>
<dbReference type="Pfam" id="PF18083">
    <property type="entry name" value="PutA_N"/>
    <property type="match status" value="1"/>
</dbReference>
<dbReference type="InterPro" id="IPR029041">
    <property type="entry name" value="FAD-linked_oxidoreductase-like"/>
</dbReference>
<comment type="catalytic activity">
    <reaction evidence="6">
        <text>L-glutamate 5-semialdehyde + NAD(+) + H2O = L-glutamate + NADH + 2 H(+)</text>
        <dbReference type="Rhea" id="RHEA:30235"/>
        <dbReference type="ChEBI" id="CHEBI:15377"/>
        <dbReference type="ChEBI" id="CHEBI:15378"/>
        <dbReference type="ChEBI" id="CHEBI:29985"/>
        <dbReference type="ChEBI" id="CHEBI:57540"/>
        <dbReference type="ChEBI" id="CHEBI:57945"/>
        <dbReference type="ChEBI" id="CHEBI:58066"/>
        <dbReference type="EC" id="1.2.1.88"/>
    </reaction>
</comment>
<organism evidence="14 15">
    <name type="scientific">Stratiformator vulcanicus</name>
    <dbReference type="NCBI Taxonomy" id="2527980"/>
    <lineage>
        <taxon>Bacteria</taxon>
        <taxon>Pseudomonadati</taxon>
        <taxon>Planctomycetota</taxon>
        <taxon>Planctomycetia</taxon>
        <taxon>Planctomycetales</taxon>
        <taxon>Planctomycetaceae</taxon>
        <taxon>Stratiformator</taxon>
    </lineage>
</organism>
<feature type="active site" evidence="8">
    <location>
        <position position="789"/>
    </location>
</feature>
<dbReference type="Pfam" id="PF01619">
    <property type="entry name" value="Pro_dh"/>
    <property type="match status" value="1"/>
</dbReference>
<dbReference type="PANTHER" id="PTHR42862:SF1">
    <property type="entry name" value="DELTA-1-PYRROLINE-5-CARBOXYLATE DEHYDROGENASE 2, ISOFORM A-RELATED"/>
    <property type="match status" value="1"/>
</dbReference>
<dbReference type="AlphaFoldDB" id="A0A517R6P7"/>
<feature type="active site" evidence="8 9">
    <location>
        <position position="755"/>
    </location>
</feature>
<evidence type="ECO:0000256" key="3">
    <source>
        <dbReference type="ARBA" id="ARBA00023002"/>
    </source>
</evidence>
<dbReference type="InterPro" id="IPR050485">
    <property type="entry name" value="Proline_metab_enzyme"/>
</dbReference>
<keyword evidence="3 10" id="KW-0560">Oxidoreductase</keyword>
<dbReference type="EMBL" id="CP036268">
    <property type="protein sequence ID" value="QDT39577.1"/>
    <property type="molecule type" value="Genomic_DNA"/>
</dbReference>
<dbReference type="OrthoDB" id="4503395at2"/>
<dbReference type="SUPFAM" id="SSF51730">
    <property type="entry name" value="FAD-linked oxidoreductase"/>
    <property type="match status" value="1"/>
</dbReference>
<evidence type="ECO:0000313" key="14">
    <source>
        <dbReference type="EMBL" id="QDT39577.1"/>
    </source>
</evidence>
<dbReference type="FunFam" id="3.40.309.10:FF:000005">
    <property type="entry name" value="1-pyrroline-5-carboxylate dehydrogenase 1"/>
    <property type="match status" value="1"/>
</dbReference>
<dbReference type="GO" id="GO:0003700">
    <property type="term" value="F:DNA-binding transcription factor activity"/>
    <property type="evidence" value="ECO:0007669"/>
    <property type="project" value="InterPro"/>
</dbReference>
<evidence type="ECO:0000256" key="4">
    <source>
        <dbReference type="ARBA" id="ARBA00023027"/>
    </source>
</evidence>
<keyword evidence="4" id="KW-0520">NAD</keyword>
<dbReference type="GO" id="GO:0010133">
    <property type="term" value="P:L-proline catabolic process to L-glutamate"/>
    <property type="evidence" value="ECO:0007669"/>
    <property type="project" value="InterPro"/>
</dbReference>
<reference evidence="14 15" key="1">
    <citation type="submission" date="2019-02" db="EMBL/GenBank/DDBJ databases">
        <title>Deep-cultivation of Planctomycetes and their phenomic and genomic characterization uncovers novel biology.</title>
        <authorList>
            <person name="Wiegand S."/>
            <person name="Jogler M."/>
            <person name="Boedeker C."/>
            <person name="Pinto D."/>
            <person name="Vollmers J."/>
            <person name="Rivas-Marin E."/>
            <person name="Kohn T."/>
            <person name="Peeters S.H."/>
            <person name="Heuer A."/>
            <person name="Rast P."/>
            <person name="Oberbeckmann S."/>
            <person name="Bunk B."/>
            <person name="Jeske O."/>
            <person name="Meyerdierks A."/>
            <person name="Storesund J.E."/>
            <person name="Kallscheuer N."/>
            <person name="Luecker S."/>
            <person name="Lage O.M."/>
            <person name="Pohl T."/>
            <person name="Merkel B.J."/>
            <person name="Hornburger P."/>
            <person name="Mueller R.-W."/>
            <person name="Bruemmer F."/>
            <person name="Labrenz M."/>
            <person name="Spormann A.M."/>
            <person name="Op den Camp H."/>
            <person name="Overmann J."/>
            <person name="Amann R."/>
            <person name="Jetten M.S.M."/>
            <person name="Mascher T."/>
            <person name="Medema M.H."/>
            <person name="Devos D.P."/>
            <person name="Kaster A.-K."/>
            <person name="Ovreas L."/>
            <person name="Rohde M."/>
            <person name="Galperin M.Y."/>
            <person name="Jogler C."/>
        </authorList>
    </citation>
    <scope>NUCLEOTIDE SEQUENCE [LARGE SCALE GENOMIC DNA]</scope>
    <source>
        <strain evidence="14 15">Pan189</strain>
    </source>
</reference>
<dbReference type="NCBIfam" id="NF002852">
    <property type="entry name" value="PRK03137.1"/>
    <property type="match status" value="1"/>
</dbReference>
<evidence type="ECO:0000313" key="15">
    <source>
        <dbReference type="Proteomes" id="UP000317318"/>
    </source>
</evidence>
<dbReference type="CDD" id="cd07124">
    <property type="entry name" value="ALDH_PutA-P5CDH-RocA"/>
    <property type="match status" value="1"/>
</dbReference>
<dbReference type="InterPro" id="IPR016161">
    <property type="entry name" value="Ald_DH/histidinol_DH"/>
</dbReference>
<dbReference type="InterPro" id="IPR016160">
    <property type="entry name" value="Ald_DH_CS_CYS"/>
</dbReference>
<evidence type="ECO:0000256" key="9">
    <source>
        <dbReference type="PROSITE-ProRule" id="PRU10007"/>
    </source>
</evidence>
<dbReference type="PANTHER" id="PTHR42862">
    <property type="entry name" value="DELTA-1-PYRROLINE-5-CARBOXYLATE DEHYDROGENASE 1, ISOFORM A-RELATED"/>
    <property type="match status" value="1"/>
</dbReference>
<dbReference type="Gene3D" id="3.40.309.10">
    <property type="entry name" value="Aldehyde Dehydrogenase, Chain A, domain 2"/>
    <property type="match status" value="1"/>
</dbReference>
<evidence type="ECO:0000256" key="7">
    <source>
        <dbReference type="ARBA" id="ARBA00061617"/>
    </source>
</evidence>
<evidence type="ECO:0000259" key="13">
    <source>
        <dbReference type="Pfam" id="PF18083"/>
    </source>
</evidence>